<keyword evidence="2" id="KW-0472">Membrane</keyword>
<dbReference type="AlphaFoldDB" id="A0AA86PF93"/>
<accession>A0AA86PF93</accession>
<comment type="caution">
    <text evidence="3">The sequence shown here is derived from an EMBL/GenBank/DDBJ whole genome shotgun (WGS) entry which is preliminary data.</text>
</comment>
<keyword evidence="5" id="KW-1185">Reference proteome</keyword>
<keyword evidence="2" id="KW-1133">Transmembrane helix</keyword>
<feature type="compositionally biased region" description="Basic and acidic residues" evidence="1">
    <location>
        <begin position="224"/>
        <end position="237"/>
    </location>
</feature>
<evidence type="ECO:0000313" key="4">
    <source>
        <dbReference type="EMBL" id="CAL6014516.1"/>
    </source>
</evidence>
<feature type="transmembrane region" description="Helical" evidence="2">
    <location>
        <begin position="125"/>
        <end position="144"/>
    </location>
</feature>
<evidence type="ECO:0000256" key="2">
    <source>
        <dbReference type="SAM" id="Phobius"/>
    </source>
</evidence>
<evidence type="ECO:0000313" key="5">
    <source>
        <dbReference type="Proteomes" id="UP001642409"/>
    </source>
</evidence>
<dbReference type="EMBL" id="CAXDID020000071">
    <property type="protein sequence ID" value="CAL6014516.1"/>
    <property type="molecule type" value="Genomic_DNA"/>
</dbReference>
<keyword evidence="2 3" id="KW-0812">Transmembrane</keyword>
<feature type="transmembrane region" description="Helical" evidence="2">
    <location>
        <begin position="91"/>
        <end position="110"/>
    </location>
</feature>
<name>A0AA86PF93_9EUKA</name>
<evidence type="ECO:0000313" key="3">
    <source>
        <dbReference type="EMBL" id="CAI9937891.1"/>
    </source>
</evidence>
<evidence type="ECO:0000256" key="1">
    <source>
        <dbReference type="SAM" id="MobiDB-lite"/>
    </source>
</evidence>
<dbReference type="Proteomes" id="UP001642409">
    <property type="component" value="Unassembled WGS sequence"/>
</dbReference>
<dbReference type="EMBL" id="CATOUU010000653">
    <property type="protein sequence ID" value="CAI9937891.1"/>
    <property type="molecule type" value="Genomic_DNA"/>
</dbReference>
<feature type="region of interest" description="Disordered" evidence="1">
    <location>
        <begin position="217"/>
        <end position="237"/>
    </location>
</feature>
<reference evidence="3" key="1">
    <citation type="submission" date="2023-06" db="EMBL/GenBank/DDBJ databases">
        <authorList>
            <person name="Kurt Z."/>
        </authorList>
    </citation>
    <scope>NUCLEOTIDE SEQUENCE</scope>
</reference>
<organism evidence="3">
    <name type="scientific">Hexamita inflata</name>
    <dbReference type="NCBI Taxonomy" id="28002"/>
    <lineage>
        <taxon>Eukaryota</taxon>
        <taxon>Metamonada</taxon>
        <taxon>Diplomonadida</taxon>
        <taxon>Hexamitidae</taxon>
        <taxon>Hexamitinae</taxon>
        <taxon>Hexamita</taxon>
    </lineage>
</organism>
<feature type="compositionally biased region" description="Basic and acidic residues" evidence="1">
    <location>
        <begin position="184"/>
        <end position="204"/>
    </location>
</feature>
<reference evidence="4 5" key="2">
    <citation type="submission" date="2024-07" db="EMBL/GenBank/DDBJ databases">
        <authorList>
            <person name="Akdeniz Z."/>
        </authorList>
    </citation>
    <scope>NUCLEOTIDE SEQUENCE [LARGE SCALE GENOMIC DNA]</scope>
</reference>
<protein>
    <submittedName>
        <fullName evidence="3">MatE and transmembrane domain-containing protein</fullName>
    </submittedName>
    <submittedName>
        <fullName evidence="4">MatE_and transmembrane domain-containing protein</fullName>
    </submittedName>
</protein>
<proteinExistence type="predicted"/>
<sequence length="237" mass="27364">MYTMNSAFRINMQLKRYDRIYEFFMSSFAFLFINLGFQIITFAIRNIVYKAIFNGEFEDSFQFYHSSIDGLIGTFNAYTMAVIRSDSNMKVGIVVGAFKLILSISFWLVGKYTNNGNSHYSTMVYFYKYCVDIIGLGFFILILLKFVKLRKFNVQEESDINSKQPPTLILQEMQPIDPISRNTSTDRDSKSKDQSKEALTSKEFTKSSKIDLVISQQSQSWTNEEGKDGKTLFGKDD</sequence>
<feature type="transmembrane region" description="Helical" evidence="2">
    <location>
        <begin position="64"/>
        <end position="84"/>
    </location>
</feature>
<feature type="transmembrane region" description="Helical" evidence="2">
    <location>
        <begin position="20"/>
        <end position="44"/>
    </location>
</feature>
<gene>
    <name evidence="4" type="ORF">HINF_LOCUS24302</name>
    <name evidence="3" type="ORF">HINF_LOCUS25536</name>
</gene>
<feature type="region of interest" description="Disordered" evidence="1">
    <location>
        <begin position="178"/>
        <end position="204"/>
    </location>
</feature>